<keyword evidence="5 10" id="KW-0547">Nucleotide-binding</keyword>
<dbReference type="InterPro" id="IPR018303">
    <property type="entry name" value="ATPase_P-typ_P_site"/>
</dbReference>
<evidence type="ECO:0000256" key="7">
    <source>
        <dbReference type="ARBA" id="ARBA00022967"/>
    </source>
</evidence>
<dbReference type="Pfam" id="PF19335">
    <property type="entry name" value="HMBD"/>
    <property type="match status" value="1"/>
</dbReference>
<dbReference type="SFLD" id="SFLDG00002">
    <property type="entry name" value="C1.7:_P-type_atpase_like"/>
    <property type="match status" value="1"/>
</dbReference>
<dbReference type="RefSeq" id="WP_310231285.1">
    <property type="nucleotide sequence ID" value="NZ_JAVDUP010000003.1"/>
</dbReference>
<dbReference type="SUPFAM" id="SSF47240">
    <property type="entry name" value="Ferritin-like"/>
    <property type="match status" value="2"/>
</dbReference>
<protein>
    <submittedName>
        <fullName evidence="13">Cu+-exporting ATPase</fullName>
    </submittedName>
</protein>
<feature type="transmembrane region" description="Helical" evidence="10">
    <location>
        <begin position="178"/>
        <end position="197"/>
    </location>
</feature>
<feature type="transmembrane region" description="Helical" evidence="10">
    <location>
        <begin position="804"/>
        <end position="826"/>
    </location>
</feature>
<dbReference type="Pfam" id="PF00702">
    <property type="entry name" value="Hydrolase"/>
    <property type="match status" value="1"/>
</dbReference>
<dbReference type="NCBIfam" id="TIGR01525">
    <property type="entry name" value="ATPase-IB_hvy"/>
    <property type="match status" value="1"/>
</dbReference>
<dbReference type="PANTHER" id="PTHR43520">
    <property type="entry name" value="ATP7, ISOFORM B"/>
    <property type="match status" value="1"/>
</dbReference>
<proteinExistence type="inferred from homology"/>
<dbReference type="Proteomes" id="UP001250791">
    <property type="component" value="Unassembled WGS sequence"/>
</dbReference>
<feature type="transmembrane region" description="Helical" evidence="10">
    <location>
        <begin position="242"/>
        <end position="262"/>
    </location>
</feature>
<keyword evidence="8 10" id="KW-1133">Transmembrane helix</keyword>
<dbReference type="Gene3D" id="3.40.50.1000">
    <property type="entry name" value="HAD superfamily/HAD-like"/>
    <property type="match status" value="1"/>
</dbReference>
<evidence type="ECO:0000256" key="11">
    <source>
        <dbReference type="SAM" id="MobiDB-lite"/>
    </source>
</evidence>
<gene>
    <name evidence="13" type="ORF">J2W52_002887</name>
</gene>
<dbReference type="InterPro" id="IPR001757">
    <property type="entry name" value="P_typ_ATPase"/>
</dbReference>
<accession>A0ABU1SQM0</accession>
<evidence type="ECO:0000256" key="2">
    <source>
        <dbReference type="ARBA" id="ARBA00006024"/>
    </source>
</evidence>
<keyword evidence="10" id="KW-1003">Cell membrane</keyword>
<dbReference type="InterPro" id="IPR012348">
    <property type="entry name" value="RNR-like"/>
</dbReference>
<feature type="region of interest" description="Disordered" evidence="11">
    <location>
        <begin position="1"/>
        <end position="23"/>
    </location>
</feature>
<evidence type="ECO:0000256" key="1">
    <source>
        <dbReference type="ARBA" id="ARBA00004127"/>
    </source>
</evidence>
<dbReference type="Gene3D" id="3.40.1110.10">
    <property type="entry name" value="Calcium-transporting ATPase, cytoplasmic domain N"/>
    <property type="match status" value="1"/>
</dbReference>
<evidence type="ECO:0000256" key="5">
    <source>
        <dbReference type="ARBA" id="ARBA00022741"/>
    </source>
</evidence>
<dbReference type="SUPFAM" id="SSF81665">
    <property type="entry name" value="Calcium ATPase, transmembrane domain M"/>
    <property type="match status" value="1"/>
</dbReference>
<feature type="transmembrane region" description="Helical" evidence="10">
    <location>
        <begin position="463"/>
        <end position="486"/>
    </location>
</feature>
<dbReference type="InterPro" id="IPR044492">
    <property type="entry name" value="P_typ_ATPase_HD_dom"/>
</dbReference>
<feature type="transmembrane region" description="Helical" evidence="10">
    <location>
        <begin position="282"/>
        <end position="300"/>
    </location>
</feature>
<dbReference type="EMBL" id="JAVDUP010000003">
    <property type="protein sequence ID" value="MDR6901263.1"/>
    <property type="molecule type" value="Genomic_DNA"/>
</dbReference>
<dbReference type="Gene3D" id="2.70.150.10">
    <property type="entry name" value="Calcium-transporting ATPase, cytoplasmic transduction domain A"/>
    <property type="match status" value="1"/>
</dbReference>
<comment type="subcellular location">
    <subcellularLocation>
        <location evidence="10">Cell membrane</location>
    </subcellularLocation>
    <subcellularLocation>
        <location evidence="1">Endomembrane system</location>
        <topology evidence="1">Multi-pass membrane protein</topology>
    </subcellularLocation>
</comment>
<dbReference type="Pfam" id="PF00122">
    <property type="entry name" value="E1-E2_ATPase"/>
    <property type="match status" value="1"/>
</dbReference>
<keyword evidence="3 10" id="KW-0812">Transmembrane</keyword>
<dbReference type="SUPFAM" id="SSF81653">
    <property type="entry name" value="Calcium ATPase, transduction domain A"/>
    <property type="match status" value="1"/>
</dbReference>
<evidence type="ECO:0000313" key="13">
    <source>
        <dbReference type="EMBL" id="MDR6901263.1"/>
    </source>
</evidence>
<dbReference type="InterPro" id="IPR009078">
    <property type="entry name" value="Ferritin-like_SF"/>
</dbReference>
<dbReference type="Pfam" id="PF04945">
    <property type="entry name" value="YHS"/>
    <property type="match status" value="2"/>
</dbReference>
<dbReference type="InterPro" id="IPR007029">
    <property type="entry name" value="YHS_dom"/>
</dbReference>
<feature type="transmembrane region" description="Helical" evidence="10">
    <location>
        <begin position="435"/>
        <end position="457"/>
    </location>
</feature>
<feature type="domain" description="TRASH" evidence="12">
    <location>
        <begin position="74"/>
        <end position="112"/>
    </location>
</feature>
<dbReference type="InterPro" id="IPR027256">
    <property type="entry name" value="P-typ_ATPase_IB"/>
</dbReference>
<dbReference type="PRINTS" id="PR00119">
    <property type="entry name" value="CATATPASE"/>
</dbReference>
<dbReference type="InterPro" id="IPR045800">
    <property type="entry name" value="HMBD"/>
</dbReference>
<organism evidence="13 14">
    <name type="scientific">Rhizobium miluonense</name>
    <dbReference type="NCBI Taxonomy" id="411945"/>
    <lineage>
        <taxon>Bacteria</taxon>
        <taxon>Pseudomonadati</taxon>
        <taxon>Pseudomonadota</taxon>
        <taxon>Alphaproteobacteria</taxon>
        <taxon>Hyphomicrobiales</taxon>
        <taxon>Rhizobiaceae</taxon>
        <taxon>Rhizobium/Agrobacterium group</taxon>
        <taxon>Rhizobium</taxon>
    </lineage>
</organism>
<feature type="domain" description="TRASH" evidence="12">
    <location>
        <begin position="28"/>
        <end position="66"/>
    </location>
</feature>
<name>A0ABU1SQM0_9HYPH</name>
<evidence type="ECO:0000256" key="8">
    <source>
        <dbReference type="ARBA" id="ARBA00022989"/>
    </source>
</evidence>
<dbReference type="PANTHER" id="PTHR43520:SF8">
    <property type="entry name" value="P-TYPE CU(+) TRANSPORTER"/>
    <property type="match status" value="1"/>
</dbReference>
<dbReference type="SFLD" id="SFLDS00003">
    <property type="entry name" value="Haloacid_Dehalogenase"/>
    <property type="match status" value="1"/>
</dbReference>
<dbReference type="NCBIfam" id="TIGR01511">
    <property type="entry name" value="ATPase-IB1_Cu"/>
    <property type="match status" value="1"/>
</dbReference>
<dbReference type="InterPro" id="IPR008250">
    <property type="entry name" value="ATPase_P-typ_transduc_dom_A_sf"/>
</dbReference>
<feature type="transmembrane region" description="Helical" evidence="10">
    <location>
        <begin position="209"/>
        <end position="230"/>
    </location>
</feature>
<evidence type="ECO:0000259" key="12">
    <source>
        <dbReference type="SMART" id="SM00746"/>
    </source>
</evidence>
<dbReference type="InterPro" id="IPR059000">
    <property type="entry name" value="ATPase_P-type_domA"/>
</dbReference>
<dbReference type="Gene3D" id="1.10.620.20">
    <property type="entry name" value="Ribonucleotide Reductase, subunit A"/>
    <property type="match status" value="2"/>
</dbReference>
<dbReference type="InterPro" id="IPR011017">
    <property type="entry name" value="TRASH_dom"/>
</dbReference>
<comment type="similarity">
    <text evidence="2 10">Belongs to the cation transport ATPase (P-type) (TC 3.A.3) family. Type IB subfamily.</text>
</comment>
<keyword evidence="6 10" id="KW-0067">ATP-binding</keyword>
<dbReference type="InterPro" id="IPR023299">
    <property type="entry name" value="ATPase_P-typ_cyto_dom_N"/>
</dbReference>
<evidence type="ECO:0000256" key="9">
    <source>
        <dbReference type="ARBA" id="ARBA00023136"/>
    </source>
</evidence>
<dbReference type="SUPFAM" id="SSF56784">
    <property type="entry name" value="HAD-like"/>
    <property type="match status" value="1"/>
</dbReference>
<dbReference type="InterPro" id="IPR036412">
    <property type="entry name" value="HAD-like_sf"/>
</dbReference>
<dbReference type="InterPro" id="IPR023298">
    <property type="entry name" value="ATPase_P-typ_TM_dom_sf"/>
</dbReference>
<evidence type="ECO:0000256" key="4">
    <source>
        <dbReference type="ARBA" id="ARBA00022723"/>
    </source>
</evidence>
<keyword evidence="9 10" id="KW-0472">Membrane</keyword>
<feature type="transmembrane region" description="Helical" evidence="10">
    <location>
        <begin position="779"/>
        <end position="798"/>
    </location>
</feature>
<keyword evidence="4 10" id="KW-0479">Metal-binding</keyword>
<dbReference type="SFLD" id="SFLDF00027">
    <property type="entry name" value="p-type_atpase"/>
    <property type="match status" value="1"/>
</dbReference>
<comment type="caution">
    <text evidence="13">The sequence shown here is derived from an EMBL/GenBank/DDBJ whole genome shotgun (WGS) entry which is preliminary data.</text>
</comment>
<evidence type="ECO:0000313" key="14">
    <source>
        <dbReference type="Proteomes" id="UP001250791"/>
    </source>
</evidence>
<dbReference type="InterPro" id="IPR023214">
    <property type="entry name" value="HAD_sf"/>
</dbReference>
<keyword evidence="7" id="KW-1278">Translocase</keyword>
<reference evidence="13 14" key="1">
    <citation type="submission" date="2023-07" db="EMBL/GenBank/DDBJ databases">
        <title>Sorghum-associated microbial communities from plants grown in Nebraska, USA.</title>
        <authorList>
            <person name="Schachtman D."/>
        </authorList>
    </citation>
    <scope>NUCLEOTIDE SEQUENCE [LARGE SCALE GENOMIC DNA]</scope>
    <source>
        <strain evidence="13 14">3199</strain>
    </source>
</reference>
<dbReference type="NCBIfam" id="TIGR01494">
    <property type="entry name" value="ATPase_P-type"/>
    <property type="match status" value="1"/>
</dbReference>
<keyword evidence="14" id="KW-1185">Reference proteome</keyword>
<dbReference type="CDD" id="cd02094">
    <property type="entry name" value="P-type_ATPase_Cu-like"/>
    <property type="match status" value="1"/>
</dbReference>
<evidence type="ECO:0000256" key="3">
    <source>
        <dbReference type="ARBA" id="ARBA00022692"/>
    </source>
</evidence>
<dbReference type="PROSITE" id="PS00154">
    <property type="entry name" value="ATPASE_E1_E2"/>
    <property type="match status" value="1"/>
</dbReference>
<dbReference type="PRINTS" id="PR00943">
    <property type="entry name" value="CUATPASE"/>
</dbReference>
<evidence type="ECO:0000256" key="6">
    <source>
        <dbReference type="ARBA" id="ARBA00022840"/>
    </source>
</evidence>
<evidence type="ECO:0000256" key="10">
    <source>
        <dbReference type="RuleBase" id="RU362081"/>
    </source>
</evidence>
<sequence>MAPHDEHDHSHHGHDHHDTHTQDEVIRDPVCGMTVDPDAGKPSLQYRGRTFHFCSNGCRTKFEAAPENYLTAKDPVCGMTVDRATARHFTKHDGEKFYFCSGGCKAKFEADPLSYLDGNRPAPKPVPEGTLYTCPMHPEVISDHPGDCPKCGMALEPMGVPAADEGPNPELVDFTRRLWISAALSLPLLAISMGPMVGLPIRDWIGEPIATWVELVLATPVVLWAALPFFRRAWNSLANRSPNMWTLIGLGVGTAYLYSVIATLAPGLFPMSFRGHGESVPVYFEAASVIVALVFVGQVLELKARERTGSAIRALLDLAPKTARRIGDNGSETDVPVDEIQAGDRLRVRPGERVPVDGSVTEGQSTIDESMITGEPLPVEKAKGDALTGGTINRNGALIMQAEKVGAETTLSRIVELVAKAQRSRAPIQTMVDRVSAVFVPAVVAAAIIAFAVWAFVGPEPRLAHALLAAVAVLIIACPCALGLATPMSIMIATGRGAQEGVLVRDAEALERFAKVDSLIVDKTGTLTEGKPNLTDIVTAAGFDEARLLSLAVSLERGSEHPLAEAIVAGAEERGARFVEISGFSAVTGKGVEGRAGETAIALGNAAMMSDLGVATDALKAETERLRSEGKTVMFVAIDRKLAGLIAVADRIKPTTAAAIKALHESGLTIVMATGDNGKTAAAVARELGIDEVRADMLPEGKRALIDELRAKGRIVAMAGDGVNDAPALASADVGIAMGTGADVAMESAGITLVKGDLNGIVRARHLSEATIRNIKQNLAFAFGYNALGVPLAAGVLYPVFGLLLSPMIAAAAMSLSSVSVIGNALRLRLAN</sequence>
<dbReference type="SMART" id="SM00746">
    <property type="entry name" value="TRASH"/>
    <property type="match status" value="2"/>
</dbReference>